<dbReference type="InterPro" id="IPR002582">
    <property type="entry name" value="ACPS"/>
</dbReference>
<comment type="function">
    <text evidence="8">Transfers the 4'-phosphopantetheine moiety from coenzyme A to a Ser of acyl-carrier-protein.</text>
</comment>
<dbReference type="NCBIfam" id="TIGR00516">
    <property type="entry name" value="acpS"/>
    <property type="match status" value="1"/>
</dbReference>
<evidence type="ECO:0000313" key="11">
    <source>
        <dbReference type="Proteomes" id="UP000714380"/>
    </source>
</evidence>
<dbReference type="RefSeq" id="WP_225675893.1">
    <property type="nucleotide sequence ID" value="NZ_JAEDAH010000088.1"/>
</dbReference>
<dbReference type="EMBL" id="JAEDAH010000088">
    <property type="protein sequence ID" value="MCA6064682.1"/>
    <property type="molecule type" value="Genomic_DNA"/>
</dbReference>
<evidence type="ECO:0000256" key="4">
    <source>
        <dbReference type="ARBA" id="ARBA00022832"/>
    </source>
</evidence>
<dbReference type="Gene3D" id="3.90.470.20">
    <property type="entry name" value="4'-phosphopantetheinyl transferase domain"/>
    <property type="match status" value="1"/>
</dbReference>
<dbReference type="Proteomes" id="UP000714380">
    <property type="component" value="Unassembled WGS sequence"/>
</dbReference>
<dbReference type="InterPro" id="IPR037143">
    <property type="entry name" value="4-PPantetheinyl_Trfase_dom_sf"/>
</dbReference>
<keyword evidence="11" id="KW-1185">Reference proteome</keyword>
<keyword evidence="3 8" id="KW-0479">Metal-binding</keyword>
<dbReference type="HAMAP" id="MF_00101">
    <property type="entry name" value="AcpS"/>
    <property type="match status" value="1"/>
</dbReference>
<comment type="caution">
    <text evidence="10">The sequence shown here is derived from an EMBL/GenBank/DDBJ whole genome shotgun (WGS) entry which is preliminary data.</text>
</comment>
<evidence type="ECO:0000256" key="2">
    <source>
        <dbReference type="ARBA" id="ARBA00022679"/>
    </source>
</evidence>
<feature type="binding site" evidence="8">
    <location>
        <position position="18"/>
    </location>
    <ligand>
        <name>Mg(2+)</name>
        <dbReference type="ChEBI" id="CHEBI:18420"/>
    </ligand>
</feature>
<keyword evidence="7 8" id="KW-0275">Fatty acid biosynthesis</keyword>
<dbReference type="InterPro" id="IPR004568">
    <property type="entry name" value="Ppantetheine-prot_Trfase_dom"/>
</dbReference>
<dbReference type="EC" id="2.7.8.7" evidence="8"/>
<keyword evidence="5 8" id="KW-0460">Magnesium</keyword>
<organism evidence="10 11">
    <name type="scientific">Thalassolituus marinus</name>
    <dbReference type="NCBI Taxonomy" id="671053"/>
    <lineage>
        <taxon>Bacteria</taxon>
        <taxon>Pseudomonadati</taxon>
        <taxon>Pseudomonadota</taxon>
        <taxon>Gammaproteobacteria</taxon>
        <taxon>Oceanospirillales</taxon>
        <taxon>Oceanospirillaceae</taxon>
        <taxon>Thalassolituus</taxon>
    </lineage>
</organism>
<evidence type="ECO:0000256" key="5">
    <source>
        <dbReference type="ARBA" id="ARBA00022842"/>
    </source>
</evidence>
<dbReference type="InterPro" id="IPR008278">
    <property type="entry name" value="4-PPantetheinyl_Trfase_dom"/>
</dbReference>
<comment type="cofactor">
    <cofactor evidence="8">
        <name>Mg(2+)</name>
        <dbReference type="ChEBI" id="CHEBI:18420"/>
    </cofactor>
</comment>
<feature type="binding site" evidence="8">
    <location>
        <position position="67"/>
    </location>
    <ligand>
        <name>Mg(2+)</name>
        <dbReference type="ChEBI" id="CHEBI:18420"/>
    </ligand>
</feature>
<sequence length="134" mass="14498">MNEQPEFPLEQVVGIGTDLLDSQRIVAALARHGERFVKRILTEREQQIYHQRADSLNFLAKRYAAKEALAKALGTGIAKGVGFQQLEVLADDAGAPLVTLYGAAAERLQALGGQKAFVSLSDEGDLIQAFSVLC</sequence>
<name>A0ABS7ZU44_9GAMM</name>
<accession>A0ABS7ZU44</accession>
<protein>
    <recommendedName>
        <fullName evidence="8">Holo-[acyl-carrier-protein] synthase</fullName>
        <shortName evidence="8">Holo-ACP synthase</shortName>
        <ecNumber evidence="8">2.7.8.7</ecNumber>
    </recommendedName>
    <alternativeName>
        <fullName evidence="8">4'-phosphopantetheinyl transferase AcpS</fullName>
    </alternativeName>
</protein>
<keyword evidence="6 8" id="KW-0443">Lipid metabolism</keyword>
<dbReference type="SUPFAM" id="SSF56214">
    <property type="entry name" value="4'-phosphopantetheinyl transferase"/>
    <property type="match status" value="1"/>
</dbReference>
<gene>
    <name evidence="8" type="primary">acpS</name>
    <name evidence="10" type="ORF">I9W95_13795</name>
</gene>
<evidence type="ECO:0000313" key="10">
    <source>
        <dbReference type="EMBL" id="MCA6064682.1"/>
    </source>
</evidence>
<proteinExistence type="inferred from homology"/>
<feature type="domain" description="4'-phosphopantetheinyl transferase" evidence="9">
    <location>
        <begin position="14"/>
        <end position="107"/>
    </location>
</feature>
<evidence type="ECO:0000256" key="1">
    <source>
        <dbReference type="ARBA" id="ARBA00022516"/>
    </source>
</evidence>
<dbReference type="NCBIfam" id="TIGR00556">
    <property type="entry name" value="pantethn_trn"/>
    <property type="match status" value="1"/>
</dbReference>
<evidence type="ECO:0000256" key="7">
    <source>
        <dbReference type="ARBA" id="ARBA00023160"/>
    </source>
</evidence>
<reference evidence="10 11" key="1">
    <citation type="submission" date="2020-12" db="EMBL/GenBank/DDBJ databases">
        <title>Novel Thalassolituus-related marine hydrocarbonoclastic bacteria mediated algae-derived hydrocarbons mineralization in twilight zone of the northern South China Sea.</title>
        <authorList>
            <person name="Dong C."/>
        </authorList>
    </citation>
    <scope>NUCLEOTIDE SEQUENCE [LARGE SCALE GENOMIC DNA]</scope>
    <source>
        <strain evidence="10 11">IMCC1826</strain>
    </source>
</reference>
<evidence type="ECO:0000259" key="9">
    <source>
        <dbReference type="Pfam" id="PF01648"/>
    </source>
</evidence>
<comment type="similarity">
    <text evidence="8">Belongs to the P-Pant transferase superfamily. AcpS family.</text>
</comment>
<dbReference type="Pfam" id="PF01648">
    <property type="entry name" value="ACPS"/>
    <property type="match status" value="1"/>
</dbReference>
<keyword evidence="4 8" id="KW-0276">Fatty acid metabolism</keyword>
<dbReference type="GO" id="GO:0008897">
    <property type="term" value="F:holo-[acyl-carrier-protein] synthase activity"/>
    <property type="evidence" value="ECO:0007669"/>
    <property type="project" value="UniProtKB-EC"/>
</dbReference>
<comment type="subcellular location">
    <subcellularLocation>
        <location evidence="8">Cytoplasm</location>
    </subcellularLocation>
</comment>
<keyword evidence="2 8" id="KW-0808">Transferase</keyword>
<keyword evidence="1 8" id="KW-0444">Lipid biosynthesis</keyword>
<keyword evidence="8" id="KW-0963">Cytoplasm</keyword>
<evidence type="ECO:0000256" key="6">
    <source>
        <dbReference type="ARBA" id="ARBA00023098"/>
    </source>
</evidence>
<evidence type="ECO:0000256" key="3">
    <source>
        <dbReference type="ARBA" id="ARBA00022723"/>
    </source>
</evidence>
<evidence type="ECO:0000256" key="8">
    <source>
        <dbReference type="HAMAP-Rule" id="MF_00101"/>
    </source>
</evidence>
<comment type="catalytic activity">
    <reaction evidence="8">
        <text>apo-[ACP] + CoA = holo-[ACP] + adenosine 3',5'-bisphosphate + H(+)</text>
        <dbReference type="Rhea" id="RHEA:12068"/>
        <dbReference type="Rhea" id="RHEA-COMP:9685"/>
        <dbReference type="Rhea" id="RHEA-COMP:9690"/>
        <dbReference type="ChEBI" id="CHEBI:15378"/>
        <dbReference type="ChEBI" id="CHEBI:29999"/>
        <dbReference type="ChEBI" id="CHEBI:57287"/>
        <dbReference type="ChEBI" id="CHEBI:58343"/>
        <dbReference type="ChEBI" id="CHEBI:64479"/>
        <dbReference type="EC" id="2.7.8.7"/>
    </reaction>
</comment>